<sequence>MWKRLGHYAELLKLEHTIFALPFGLASLIILVEELPSASKVILIVLALVFARLTGMAFNRLLDREFDAQNPRTALWPHAQGLVKDWEIKLLIGLFSGLFIVSCALLNKLALYLSPLVLLLLFLYPLAKRFTYYPHLFLGLIYFLIPIAIDIALNEAISLEAFLLGIAMAFWVAGFDVLYSLQDYEFDRKMGLKSIPVRFGIKGALRLAKLFHLLTFFSLLALGFIFQGASWIYFPGLILLTLFLIYEHSLISERDLSKINKAFFTVNGFISILFFLVVLLARLLYT</sequence>
<dbReference type="PANTHER" id="PTHR11048:SF28">
    <property type="entry name" value="4-HYDROXYBENZOATE POLYPRENYLTRANSFERASE, MITOCHONDRIAL"/>
    <property type="match status" value="1"/>
</dbReference>
<dbReference type="NCBIfam" id="TIGR01475">
    <property type="entry name" value="ubiA_other"/>
    <property type="match status" value="1"/>
</dbReference>
<evidence type="ECO:0000256" key="3">
    <source>
        <dbReference type="ARBA" id="ARBA00005985"/>
    </source>
</evidence>
<name>A0A832GMQ1_9BACT</name>
<dbReference type="GO" id="GO:0006744">
    <property type="term" value="P:ubiquinone biosynthetic process"/>
    <property type="evidence" value="ECO:0007669"/>
    <property type="project" value="UniProtKB-KW"/>
</dbReference>
<organism evidence="13">
    <name type="scientific">Caldimicrobium thiodismutans</name>
    <dbReference type="NCBI Taxonomy" id="1653476"/>
    <lineage>
        <taxon>Bacteria</taxon>
        <taxon>Pseudomonadati</taxon>
        <taxon>Thermodesulfobacteriota</taxon>
        <taxon>Thermodesulfobacteria</taxon>
        <taxon>Thermodesulfobacteriales</taxon>
        <taxon>Thermodesulfobacteriaceae</taxon>
        <taxon>Caldimicrobium</taxon>
    </lineage>
</organism>
<reference evidence="13" key="1">
    <citation type="journal article" date="2020" name="mSystems">
        <title>Genome- and Community-Level Interaction Insights into Carbon Utilization and Element Cycling Functions of Hydrothermarchaeota in Hydrothermal Sediment.</title>
        <authorList>
            <person name="Zhou Z."/>
            <person name="Liu Y."/>
            <person name="Xu W."/>
            <person name="Pan J."/>
            <person name="Luo Z.H."/>
            <person name="Li M."/>
        </authorList>
    </citation>
    <scope>NUCLEOTIDE SEQUENCE [LARGE SCALE GENOMIC DNA]</scope>
    <source>
        <strain evidence="13">SpSt-605</strain>
    </source>
</reference>
<dbReference type="GO" id="GO:0008412">
    <property type="term" value="F:4-hydroxybenzoate polyprenyltransferase activity"/>
    <property type="evidence" value="ECO:0007669"/>
    <property type="project" value="UniProtKB-EC"/>
</dbReference>
<keyword evidence="4" id="KW-1003">Cell membrane</keyword>
<feature type="transmembrane region" description="Helical" evidence="12">
    <location>
        <begin position="161"/>
        <end position="182"/>
    </location>
</feature>
<dbReference type="Gene3D" id="1.20.120.1780">
    <property type="entry name" value="UbiA prenyltransferase"/>
    <property type="match status" value="1"/>
</dbReference>
<dbReference type="EMBL" id="DSZU01000065">
    <property type="protein sequence ID" value="HGV55200.1"/>
    <property type="molecule type" value="Genomic_DNA"/>
</dbReference>
<evidence type="ECO:0000256" key="12">
    <source>
        <dbReference type="SAM" id="Phobius"/>
    </source>
</evidence>
<keyword evidence="5" id="KW-0997">Cell inner membrane</keyword>
<dbReference type="FunFam" id="1.10.357.140:FF:000008">
    <property type="entry name" value="4-hydroxybenzoate octaprenyltransferase"/>
    <property type="match status" value="1"/>
</dbReference>
<feature type="transmembrane region" description="Helical" evidence="12">
    <location>
        <begin position="12"/>
        <end position="32"/>
    </location>
</feature>
<comment type="caution">
    <text evidence="13">The sequence shown here is derived from an EMBL/GenBank/DDBJ whole genome shotgun (WGS) entry which is preliminary data.</text>
</comment>
<dbReference type="Gene3D" id="1.10.357.140">
    <property type="entry name" value="UbiA prenyltransferase"/>
    <property type="match status" value="1"/>
</dbReference>
<evidence type="ECO:0000256" key="9">
    <source>
        <dbReference type="ARBA" id="ARBA00022989"/>
    </source>
</evidence>
<evidence type="ECO:0000256" key="1">
    <source>
        <dbReference type="ARBA" id="ARBA00001946"/>
    </source>
</evidence>
<keyword evidence="6 13" id="KW-0808">Transferase</keyword>
<evidence type="ECO:0000256" key="6">
    <source>
        <dbReference type="ARBA" id="ARBA00022679"/>
    </source>
</evidence>
<dbReference type="FunFam" id="1.20.120.1780:FF:000001">
    <property type="entry name" value="4-hydroxybenzoate octaprenyltransferase"/>
    <property type="match status" value="1"/>
</dbReference>
<dbReference type="GO" id="GO:0005886">
    <property type="term" value="C:plasma membrane"/>
    <property type="evidence" value="ECO:0007669"/>
    <property type="project" value="TreeGrafter"/>
</dbReference>
<dbReference type="CDD" id="cd13959">
    <property type="entry name" value="PT_UbiA_COQ2"/>
    <property type="match status" value="1"/>
</dbReference>
<evidence type="ECO:0000256" key="7">
    <source>
        <dbReference type="ARBA" id="ARBA00022688"/>
    </source>
</evidence>
<keyword evidence="10 12" id="KW-0472">Membrane</keyword>
<evidence type="ECO:0000256" key="10">
    <source>
        <dbReference type="ARBA" id="ARBA00023136"/>
    </source>
</evidence>
<keyword evidence="7" id="KW-0831">Ubiquinone biosynthesis</keyword>
<feature type="transmembrane region" description="Helical" evidence="12">
    <location>
        <begin position="263"/>
        <end position="285"/>
    </location>
</feature>
<dbReference type="PANTHER" id="PTHR11048">
    <property type="entry name" value="PRENYLTRANSFERASES"/>
    <property type="match status" value="1"/>
</dbReference>
<feature type="transmembrane region" description="Helical" evidence="12">
    <location>
        <begin position="232"/>
        <end position="251"/>
    </location>
</feature>
<comment type="cofactor">
    <cofactor evidence="1">
        <name>Mg(2+)</name>
        <dbReference type="ChEBI" id="CHEBI:18420"/>
    </cofactor>
</comment>
<evidence type="ECO:0000256" key="4">
    <source>
        <dbReference type="ARBA" id="ARBA00022475"/>
    </source>
</evidence>
<protein>
    <recommendedName>
        <fullName evidence="11">4-hydroxybenzoate polyprenyltransferase</fullName>
        <ecNumber evidence="11">2.5.1.39</ecNumber>
    </recommendedName>
</protein>
<accession>A0A832GMQ1</accession>
<keyword evidence="8 12" id="KW-0812">Transmembrane</keyword>
<proteinExistence type="inferred from homology"/>
<dbReference type="InterPro" id="IPR006371">
    <property type="entry name" value="Polyprenyltransferase_UbiA-li"/>
</dbReference>
<feature type="transmembrane region" description="Helical" evidence="12">
    <location>
        <begin position="203"/>
        <end position="226"/>
    </location>
</feature>
<comment type="subcellular location">
    <subcellularLocation>
        <location evidence="2">Membrane</location>
        <topology evidence="2">Multi-pass membrane protein</topology>
    </subcellularLocation>
</comment>
<evidence type="ECO:0000256" key="5">
    <source>
        <dbReference type="ARBA" id="ARBA00022519"/>
    </source>
</evidence>
<comment type="similarity">
    <text evidence="3">Belongs to the UbiA prenyltransferase family.</text>
</comment>
<feature type="transmembrane region" description="Helical" evidence="12">
    <location>
        <begin position="41"/>
        <end position="62"/>
    </location>
</feature>
<dbReference type="AlphaFoldDB" id="A0A832GMQ1"/>
<evidence type="ECO:0000256" key="2">
    <source>
        <dbReference type="ARBA" id="ARBA00004141"/>
    </source>
</evidence>
<evidence type="ECO:0000313" key="13">
    <source>
        <dbReference type="EMBL" id="HGV55200.1"/>
    </source>
</evidence>
<dbReference type="InterPro" id="IPR000537">
    <property type="entry name" value="UbiA_prenyltransferase"/>
</dbReference>
<dbReference type="InterPro" id="IPR044878">
    <property type="entry name" value="UbiA_sf"/>
</dbReference>
<dbReference type="Pfam" id="PF01040">
    <property type="entry name" value="UbiA"/>
    <property type="match status" value="1"/>
</dbReference>
<evidence type="ECO:0000256" key="11">
    <source>
        <dbReference type="ARBA" id="ARBA00034524"/>
    </source>
</evidence>
<gene>
    <name evidence="13" type="ORF">ENT73_03840</name>
</gene>
<keyword evidence="9 12" id="KW-1133">Transmembrane helix</keyword>
<dbReference type="InterPro" id="IPR039653">
    <property type="entry name" value="Prenyltransferase"/>
</dbReference>
<evidence type="ECO:0000256" key="8">
    <source>
        <dbReference type="ARBA" id="ARBA00022692"/>
    </source>
</evidence>
<feature type="transmembrane region" description="Helical" evidence="12">
    <location>
        <begin position="90"/>
        <end position="123"/>
    </location>
</feature>
<feature type="transmembrane region" description="Helical" evidence="12">
    <location>
        <begin position="130"/>
        <end position="149"/>
    </location>
</feature>
<dbReference type="EC" id="2.5.1.39" evidence="11"/>